<keyword evidence="3" id="KW-1185">Reference proteome</keyword>
<dbReference type="EMBL" id="AWWV01014493">
    <property type="protein sequence ID" value="OMO56480.1"/>
    <property type="molecule type" value="Genomic_DNA"/>
</dbReference>
<dbReference type="GO" id="GO:0005634">
    <property type="term" value="C:nucleus"/>
    <property type="evidence" value="ECO:0007669"/>
    <property type="project" value="TreeGrafter"/>
</dbReference>
<dbReference type="OrthoDB" id="1743632at2759"/>
<sequence length="386" mass="43564">TVLEQVMDHLLDCTDKLFEAGDSEKNGKSPKESKQEKSKRATRSGQKQREPRVDVSSSSSNGSVYTKQKQTSKKVKMVTAVLKFIVDSIGMGFASRNHGRCLKFTSAYMQYIISSFRQLSTDKSQLKEEHLKELILCVKSSFSYATKLLNLVLNAANQASPAPVESFNLANDLLDLIVSGELFLGSSYVARLVATAKPWLPDLILALGSATLLEQSLERAYMNALDHIKLHFPSWPLILAKIELAEMKEGDPEEEDDRVPEPEFPEFKKLMGMIVSMLKGNRSILDAVGMIFMVSSIVGLERKDFGLLLGLLRFVCLKLIGQEDREWTGLDRMLISLPDIYPRIEREVEELGDEDGNHKLHDAKALLEPVWLYHVYETERFSEMEE</sequence>
<dbReference type="STRING" id="210143.A0A1R3GEN4"/>
<dbReference type="GO" id="GO:0000796">
    <property type="term" value="C:condensin complex"/>
    <property type="evidence" value="ECO:0007669"/>
    <property type="project" value="TreeGrafter"/>
</dbReference>
<dbReference type="GO" id="GO:0000070">
    <property type="term" value="P:mitotic sister chromatid segregation"/>
    <property type="evidence" value="ECO:0007669"/>
    <property type="project" value="TreeGrafter"/>
</dbReference>
<feature type="region of interest" description="Disordered" evidence="1">
    <location>
        <begin position="20"/>
        <end position="68"/>
    </location>
</feature>
<gene>
    <name evidence="2" type="ORF">CCACVL1_26516</name>
</gene>
<protein>
    <recommendedName>
        <fullName evidence="4">Armadillo-like helical</fullName>
    </recommendedName>
</protein>
<feature type="non-terminal residue" evidence="2">
    <location>
        <position position="1"/>
    </location>
</feature>
<evidence type="ECO:0008006" key="4">
    <source>
        <dbReference type="Google" id="ProtNLM"/>
    </source>
</evidence>
<proteinExistence type="predicted"/>
<comment type="caution">
    <text evidence="2">The sequence shown here is derived from an EMBL/GenBank/DDBJ whole genome shotgun (WGS) entry which is preliminary data.</text>
</comment>
<organism evidence="2 3">
    <name type="scientific">Corchorus capsularis</name>
    <name type="common">Jute</name>
    <dbReference type="NCBI Taxonomy" id="210143"/>
    <lineage>
        <taxon>Eukaryota</taxon>
        <taxon>Viridiplantae</taxon>
        <taxon>Streptophyta</taxon>
        <taxon>Embryophyta</taxon>
        <taxon>Tracheophyta</taxon>
        <taxon>Spermatophyta</taxon>
        <taxon>Magnoliopsida</taxon>
        <taxon>eudicotyledons</taxon>
        <taxon>Gunneridae</taxon>
        <taxon>Pentapetalae</taxon>
        <taxon>rosids</taxon>
        <taxon>malvids</taxon>
        <taxon>Malvales</taxon>
        <taxon>Malvaceae</taxon>
        <taxon>Grewioideae</taxon>
        <taxon>Apeibeae</taxon>
        <taxon>Corchorus</taxon>
    </lineage>
</organism>
<dbReference type="PANTHER" id="PTHR16199">
    <property type="entry name" value="CONDENSIN-2 COMPLEX SUBUNIT G2"/>
    <property type="match status" value="1"/>
</dbReference>
<dbReference type="PANTHER" id="PTHR16199:SF4">
    <property type="entry name" value="CONDENSIN-2 COMPLEX SUBUNIT G2"/>
    <property type="match status" value="1"/>
</dbReference>
<evidence type="ECO:0000313" key="3">
    <source>
        <dbReference type="Proteomes" id="UP000188268"/>
    </source>
</evidence>
<reference evidence="2 3" key="1">
    <citation type="submission" date="2013-09" db="EMBL/GenBank/DDBJ databases">
        <title>Corchorus capsularis genome sequencing.</title>
        <authorList>
            <person name="Alam M."/>
            <person name="Haque M.S."/>
            <person name="Islam M.S."/>
            <person name="Emdad E.M."/>
            <person name="Islam M.M."/>
            <person name="Ahmed B."/>
            <person name="Halim A."/>
            <person name="Hossen Q.M.M."/>
            <person name="Hossain M.Z."/>
            <person name="Ahmed R."/>
            <person name="Khan M.M."/>
            <person name="Islam R."/>
            <person name="Rashid M.M."/>
            <person name="Khan S.A."/>
            <person name="Rahman M.S."/>
            <person name="Alam M."/>
        </authorList>
    </citation>
    <scope>NUCLEOTIDE SEQUENCE [LARGE SCALE GENOMIC DNA]</scope>
    <source>
        <strain evidence="3">cv. CVL-1</strain>
        <tissue evidence="2">Whole seedling</tissue>
    </source>
</reference>
<dbReference type="OMA" id="FICMKSS"/>
<dbReference type="AlphaFoldDB" id="A0A1R3GEN4"/>
<name>A0A1R3GEN4_COCAP</name>
<dbReference type="Proteomes" id="UP000188268">
    <property type="component" value="Unassembled WGS sequence"/>
</dbReference>
<evidence type="ECO:0000256" key="1">
    <source>
        <dbReference type="SAM" id="MobiDB-lite"/>
    </source>
</evidence>
<dbReference type="Gramene" id="OMO56480">
    <property type="protein sequence ID" value="OMO56480"/>
    <property type="gene ID" value="CCACVL1_26516"/>
</dbReference>
<evidence type="ECO:0000313" key="2">
    <source>
        <dbReference type="EMBL" id="OMO56480.1"/>
    </source>
</evidence>
<accession>A0A1R3GEN4</accession>
<feature type="compositionally biased region" description="Basic and acidic residues" evidence="1">
    <location>
        <begin position="20"/>
        <end position="39"/>
    </location>
</feature>